<accession>V4RGM9</accession>
<dbReference type="EMBL" id="AWXZ01000044">
    <property type="protein sequence ID" value="ESR22415.1"/>
    <property type="molecule type" value="Genomic_DNA"/>
</dbReference>
<sequence length="268" mass="28406">MTDLAAAGAALLGGSVRLSHPLGGGDLSELVLITLDDCREAVVKGGPAPRTEAAMLQAIAAAGAPAPAVLAVSDEVLVLERLRENGTLGRAGASLGGALRTLHATVGRRYGWDRDYAFGRVAIENGESDDWPVFWAERRLLAHVDHLPPDLTRRVNRLAATLPDRLPHSPPASLLHGDLWSGNVVASGDAVTGLIDPACYHGHAEVDLAMLTLFGNPGRAFFEAYGPLEPGHGERRPIYQLWPALVHFRLFGAGYRRMAEGLLEAAGA</sequence>
<dbReference type="Pfam" id="PF03881">
    <property type="entry name" value="Fructosamin_kin"/>
    <property type="match status" value="1"/>
</dbReference>
<dbReference type="InterPro" id="IPR011009">
    <property type="entry name" value="Kinase-like_dom_sf"/>
</dbReference>
<comment type="caution">
    <text evidence="3">The sequence shown here is derived from an EMBL/GenBank/DDBJ whole genome shotgun (WGS) entry which is preliminary data.</text>
</comment>
<dbReference type="eggNOG" id="COG3001">
    <property type="taxonomic scope" value="Bacteria"/>
</dbReference>
<comment type="similarity">
    <text evidence="1 2">Belongs to the fructosamine kinase family.</text>
</comment>
<dbReference type="Proteomes" id="UP000017819">
    <property type="component" value="Unassembled WGS sequence"/>
</dbReference>
<dbReference type="PATRIC" id="fig|631454.5.peg.4089"/>
<dbReference type="GO" id="GO:0016301">
    <property type="term" value="F:kinase activity"/>
    <property type="evidence" value="ECO:0007669"/>
    <property type="project" value="UniProtKB-UniRule"/>
</dbReference>
<keyword evidence="4" id="KW-1185">Reference proteome</keyword>
<dbReference type="Gene3D" id="3.90.1200.10">
    <property type="match status" value="1"/>
</dbReference>
<dbReference type="PIRSF" id="PIRSF006221">
    <property type="entry name" value="Ketosamine-3-kinase"/>
    <property type="match status" value="1"/>
</dbReference>
<dbReference type="SUPFAM" id="SSF56112">
    <property type="entry name" value="Protein kinase-like (PK-like)"/>
    <property type="match status" value="1"/>
</dbReference>
<dbReference type="STRING" id="631454.N177_4145"/>
<evidence type="ECO:0000256" key="2">
    <source>
        <dbReference type="PIRNR" id="PIRNR006221"/>
    </source>
</evidence>
<evidence type="ECO:0000313" key="4">
    <source>
        <dbReference type="Proteomes" id="UP000017819"/>
    </source>
</evidence>
<proteinExistence type="inferred from homology"/>
<name>V4RGM9_9HYPH</name>
<keyword evidence="2 3" id="KW-0418">Kinase</keyword>
<dbReference type="AlphaFoldDB" id="V4RGM9"/>
<dbReference type="OrthoDB" id="5291879at2"/>
<organism evidence="3 4">
    <name type="scientific">Lutibaculum baratangense AMV1</name>
    <dbReference type="NCBI Taxonomy" id="631454"/>
    <lineage>
        <taxon>Bacteria</taxon>
        <taxon>Pseudomonadati</taxon>
        <taxon>Pseudomonadota</taxon>
        <taxon>Alphaproteobacteria</taxon>
        <taxon>Hyphomicrobiales</taxon>
        <taxon>Tepidamorphaceae</taxon>
        <taxon>Lutibaculum</taxon>
    </lineage>
</organism>
<reference evidence="3 4" key="1">
    <citation type="journal article" date="2014" name="Genome Announc.">
        <title>Draft Genome Sequence of Lutibaculum baratangense Strain AMV1T, Isolated from a Mud Volcano in Andamans, India.</title>
        <authorList>
            <person name="Singh A."/>
            <person name="Sreenivas A."/>
            <person name="Sathyanarayana Reddy G."/>
            <person name="Pinnaka A.K."/>
            <person name="Shivaji S."/>
        </authorList>
    </citation>
    <scope>NUCLEOTIDE SEQUENCE [LARGE SCALE GENOMIC DNA]</scope>
    <source>
        <strain evidence="3 4">AMV1</strain>
    </source>
</reference>
<dbReference type="RefSeq" id="WP_023434247.1">
    <property type="nucleotide sequence ID" value="NZ_AWXZ01000044.1"/>
</dbReference>
<keyword evidence="2" id="KW-0808">Transferase</keyword>
<dbReference type="PANTHER" id="PTHR12149:SF8">
    <property type="entry name" value="PROTEIN-RIBULOSAMINE 3-KINASE"/>
    <property type="match status" value="1"/>
</dbReference>
<dbReference type="Gene3D" id="3.30.200.20">
    <property type="entry name" value="Phosphorylase Kinase, domain 1"/>
    <property type="match status" value="1"/>
</dbReference>
<dbReference type="InterPro" id="IPR016477">
    <property type="entry name" value="Fructo-/Ketosamine-3-kinase"/>
</dbReference>
<dbReference type="PANTHER" id="PTHR12149">
    <property type="entry name" value="FRUCTOSAMINE 3 KINASE-RELATED PROTEIN"/>
    <property type="match status" value="1"/>
</dbReference>
<protein>
    <submittedName>
        <fullName evidence="3">Ribulosamine/erythrulosamine 3-kinase potentially involved in protein deglycation</fullName>
    </submittedName>
</protein>
<evidence type="ECO:0000256" key="1">
    <source>
        <dbReference type="ARBA" id="ARBA00009460"/>
    </source>
</evidence>
<evidence type="ECO:0000313" key="3">
    <source>
        <dbReference type="EMBL" id="ESR22415.1"/>
    </source>
</evidence>
<gene>
    <name evidence="3" type="ORF">N177_4145</name>
</gene>